<organism evidence="8 9">
    <name type="scientific">Cavenderia fasciculata</name>
    <name type="common">Slime mold</name>
    <name type="synonym">Dictyostelium fasciculatum</name>
    <dbReference type="NCBI Taxonomy" id="261658"/>
    <lineage>
        <taxon>Eukaryota</taxon>
        <taxon>Amoebozoa</taxon>
        <taxon>Evosea</taxon>
        <taxon>Eumycetozoa</taxon>
        <taxon>Dictyostelia</taxon>
        <taxon>Acytosteliales</taxon>
        <taxon>Cavenderiaceae</taxon>
        <taxon>Cavenderia</taxon>
    </lineage>
</organism>
<dbReference type="SUPFAM" id="SSF53335">
    <property type="entry name" value="S-adenosyl-L-methionine-dependent methyltransferases"/>
    <property type="match status" value="1"/>
</dbReference>
<feature type="binding site" evidence="5">
    <location>
        <position position="381"/>
    </location>
    <ligand>
        <name>S-adenosyl-L-methionine</name>
        <dbReference type="ChEBI" id="CHEBI:59789"/>
    </ligand>
</feature>
<dbReference type="OMA" id="GYTEEWL"/>
<feature type="compositionally biased region" description="Low complexity" evidence="6">
    <location>
        <begin position="10"/>
        <end position="26"/>
    </location>
</feature>
<dbReference type="GO" id="GO:0001510">
    <property type="term" value="P:RNA methylation"/>
    <property type="evidence" value="ECO:0007669"/>
    <property type="project" value="InterPro"/>
</dbReference>
<dbReference type="Proteomes" id="UP000007797">
    <property type="component" value="Unassembled WGS sequence"/>
</dbReference>
<feature type="binding site" evidence="5">
    <location>
        <position position="330"/>
    </location>
    <ligand>
        <name>S-adenosyl-L-methionine</name>
        <dbReference type="ChEBI" id="CHEBI:59789"/>
    </ligand>
</feature>
<dbReference type="GO" id="GO:0008173">
    <property type="term" value="F:RNA methyltransferase activity"/>
    <property type="evidence" value="ECO:0007669"/>
    <property type="project" value="InterPro"/>
</dbReference>
<feature type="domain" description="SAM-dependent MTase RsmB/NOP-type" evidence="7">
    <location>
        <begin position="201"/>
        <end position="501"/>
    </location>
</feature>
<name>F4Q520_CACFS</name>
<dbReference type="GeneID" id="14869532"/>
<proteinExistence type="inferred from homology"/>
<protein>
    <submittedName>
        <fullName evidence="8">NOL1/NOP2/Sun family protein</fullName>
    </submittedName>
</protein>
<evidence type="ECO:0000256" key="1">
    <source>
        <dbReference type="ARBA" id="ARBA00022603"/>
    </source>
</evidence>
<dbReference type="Gene3D" id="3.40.50.150">
    <property type="entry name" value="Vaccinia Virus protein VP39"/>
    <property type="match status" value="1"/>
</dbReference>
<dbReference type="InterPro" id="IPR015947">
    <property type="entry name" value="PUA-like_sf"/>
</dbReference>
<keyword evidence="1 5" id="KW-0489">Methyltransferase</keyword>
<feature type="binding site" evidence="5">
    <location>
        <begin position="303"/>
        <end position="309"/>
    </location>
    <ligand>
        <name>S-adenosyl-L-methionine</name>
        <dbReference type="ChEBI" id="CHEBI:59789"/>
    </ligand>
</feature>
<dbReference type="InterPro" id="IPR029063">
    <property type="entry name" value="SAM-dependent_MTases_sf"/>
</dbReference>
<dbReference type="AlphaFoldDB" id="F4Q520"/>
<dbReference type="InterPro" id="IPR023267">
    <property type="entry name" value="RCMT"/>
</dbReference>
<dbReference type="InterPro" id="IPR049560">
    <property type="entry name" value="MeTrfase_RsmB-F_NOP2_cat"/>
</dbReference>
<gene>
    <name evidence="8" type="ORF">DFA_08914</name>
</gene>
<feature type="region of interest" description="Disordered" evidence="6">
    <location>
        <begin position="1"/>
        <end position="44"/>
    </location>
</feature>
<reference evidence="9" key="1">
    <citation type="journal article" date="2011" name="Genome Res.">
        <title>Phylogeny-wide analysis of social amoeba genomes highlights ancient origins for complex intercellular communication.</title>
        <authorList>
            <person name="Heidel A.J."/>
            <person name="Lawal H.M."/>
            <person name="Felder M."/>
            <person name="Schilde C."/>
            <person name="Helps N.R."/>
            <person name="Tunggal B."/>
            <person name="Rivero F."/>
            <person name="John U."/>
            <person name="Schleicher M."/>
            <person name="Eichinger L."/>
            <person name="Platzer M."/>
            <person name="Noegel A.A."/>
            <person name="Schaap P."/>
            <person name="Gloeckner G."/>
        </authorList>
    </citation>
    <scope>NUCLEOTIDE SEQUENCE [LARGE SCALE GENOMIC DNA]</scope>
    <source>
        <strain evidence="9">SH3</strain>
    </source>
</reference>
<evidence type="ECO:0000313" key="9">
    <source>
        <dbReference type="Proteomes" id="UP000007797"/>
    </source>
</evidence>
<dbReference type="PANTHER" id="PTHR22807:SF34">
    <property type="entry name" value="TRNA (CYTOSINE(72)-C(5))-METHYLTRANSFERASE NSUN6"/>
    <property type="match status" value="1"/>
</dbReference>
<dbReference type="KEGG" id="dfa:DFA_08914"/>
<evidence type="ECO:0000313" key="8">
    <source>
        <dbReference type="EMBL" id="EGG17913.1"/>
    </source>
</evidence>
<evidence type="ECO:0000259" key="7">
    <source>
        <dbReference type="PROSITE" id="PS51686"/>
    </source>
</evidence>
<dbReference type="PROSITE" id="PS51686">
    <property type="entry name" value="SAM_MT_RSMB_NOP"/>
    <property type="match status" value="1"/>
</dbReference>
<keyword evidence="2 5" id="KW-0808">Transferase</keyword>
<evidence type="ECO:0000256" key="5">
    <source>
        <dbReference type="PROSITE-ProRule" id="PRU01023"/>
    </source>
</evidence>
<dbReference type="Gene3D" id="2.30.130.10">
    <property type="entry name" value="PUA domain"/>
    <property type="match status" value="1"/>
</dbReference>
<dbReference type="PANTHER" id="PTHR22807">
    <property type="entry name" value="NOP2 YEAST -RELATED NOL1/NOP2/FMU SUN DOMAIN-CONTAINING"/>
    <property type="match status" value="1"/>
</dbReference>
<evidence type="ECO:0000256" key="6">
    <source>
        <dbReference type="SAM" id="MobiDB-lite"/>
    </source>
</evidence>
<feature type="binding site" evidence="5">
    <location>
        <position position="360"/>
    </location>
    <ligand>
        <name>S-adenosyl-L-methionine</name>
        <dbReference type="ChEBI" id="CHEBI:59789"/>
    </ligand>
</feature>
<accession>F4Q520</accession>
<evidence type="ECO:0000256" key="4">
    <source>
        <dbReference type="ARBA" id="ARBA00022884"/>
    </source>
</evidence>
<feature type="active site" description="Nucleophile" evidence="5">
    <location>
        <position position="431"/>
    </location>
</feature>
<dbReference type="RefSeq" id="XP_004356397.1">
    <property type="nucleotide sequence ID" value="XM_004356344.1"/>
</dbReference>
<keyword evidence="4 5" id="KW-0694">RNA-binding</keyword>
<dbReference type="EMBL" id="GL883021">
    <property type="protein sequence ID" value="EGG17913.1"/>
    <property type="molecule type" value="Genomic_DNA"/>
</dbReference>
<dbReference type="PRINTS" id="PR02008">
    <property type="entry name" value="RCMTFAMILY"/>
</dbReference>
<evidence type="ECO:0000256" key="3">
    <source>
        <dbReference type="ARBA" id="ARBA00022691"/>
    </source>
</evidence>
<dbReference type="STRING" id="1054147.F4Q520"/>
<evidence type="ECO:0000256" key="2">
    <source>
        <dbReference type="ARBA" id="ARBA00022679"/>
    </source>
</evidence>
<dbReference type="CDD" id="cd02440">
    <property type="entry name" value="AdoMet_MTases"/>
    <property type="match status" value="1"/>
</dbReference>
<dbReference type="InterPro" id="IPR036974">
    <property type="entry name" value="PUA_sf"/>
</dbReference>
<dbReference type="PROSITE" id="PS50890">
    <property type="entry name" value="PUA"/>
    <property type="match status" value="1"/>
</dbReference>
<dbReference type="GO" id="GO:0003723">
    <property type="term" value="F:RNA binding"/>
    <property type="evidence" value="ECO:0007669"/>
    <property type="project" value="UniProtKB-UniRule"/>
</dbReference>
<dbReference type="OrthoDB" id="260824at2759"/>
<dbReference type="InterPro" id="IPR001678">
    <property type="entry name" value="MeTrfase_RsmB-F_NOP2_dom"/>
</dbReference>
<dbReference type="CDD" id="cd21150">
    <property type="entry name" value="PUA_NSun6-like"/>
    <property type="match status" value="1"/>
</dbReference>
<dbReference type="Pfam" id="PF01189">
    <property type="entry name" value="Methyltr_RsmB-F"/>
    <property type="match status" value="1"/>
</dbReference>
<keyword evidence="9" id="KW-1185">Reference proteome</keyword>
<comment type="similarity">
    <text evidence="5">Belongs to the class I-like SAM-binding methyltransferase superfamily. RsmB/NOP family.</text>
</comment>
<sequence length="507" mass="56320">MTSRSRMEQTITTTTTTSNSNTGSDNNNKRKKHDDNNNNTPVTIDTSKMNLVHASDPNAIMAYKHQNVLDHLEKYYGKDHMNAIRKAQVRPPTFTTIRVNTSKCDRPHLLNQLRPYFESIQFKLQDNNIIPFSNLVKEDTNETIQSITNQTILLKNHGPFNPQPKYKQVVVGVLCAEAVLRGSDIFAPGIIGSFKHIVEGDMVSVFVDLSQDGKRGFIIDGYYAERTVFVGNGVSLMNRLDYYSTRGGVGIKMTERIWDCPPLNGVLTDKLFLQHLPSILTVFQMDLLPSQREKRSFNILDMCAAPGGKTTLIASLVKNNGLGDKITAIDKNKKKAKMVSDLCRVNGFDENGLVTVRAGDSKKLLIEGVFKEESFDRILLDGPCSGLGTRPRFDEATLLIDLDNSACLQRVLIDAAVKLLAPGGILVYSTCTINPCENEENVKYLLDNYGSFMQLVPQTGHIGDPGLPGILPENLSPLVQRFDPSTNHETIGFFISKFKKTASSQSK</sequence>
<keyword evidence="3 5" id="KW-0949">S-adenosyl-L-methionine</keyword>
<dbReference type="SUPFAM" id="SSF88697">
    <property type="entry name" value="PUA domain-like"/>
    <property type="match status" value="1"/>
</dbReference>